<keyword evidence="4" id="KW-0472">Membrane</keyword>
<feature type="transmembrane region" description="Helical" evidence="4">
    <location>
        <begin position="75"/>
        <end position="92"/>
    </location>
</feature>
<feature type="domain" description="HTH araC/xylS-type" evidence="5">
    <location>
        <begin position="258"/>
        <end position="362"/>
    </location>
</feature>
<evidence type="ECO:0000256" key="2">
    <source>
        <dbReference type="ARBA" id="ARBA00023125"/>
    </source>
</evidence>
<evidence type="ECO:0000313" key="6">
    <source>
        <dbReference type="EMBL" id="MBD0779973.1"/>
    </source>
</evidence>
<dbReference type="InterPro" id="IPR018060">
    <property type="entry name" value="HTH_AraC"/>
</dbReference>
<keyword evidence="2" id="KW-0238">DNA-binding</keyword>
<organism evidence="6 7">
    <name type="scientific">Maribacter aquimaris</name>
    <dbReference type="NCBI Taxonomy" id="2737171"/>
    <lineage>
        <taxon>Bacteria</taxon>
        <taxon>Pseudomonadati</taxon>
        <taxon>Bacteroidota</taxon>
        <taxon>Flavobacteriia</taxon>
        <taxon>Flavobacteriales</taxon>
        <taxon>Flavobacteriaceae</taxon>
        <taxon>Maribacter</taxon>
    </lineage>
</organism>
<dbReference type="EMBL" id="JABTCF010000017">
    <property type="protein sequence ID" value="MBD0779973.1"/>
    <property type="molecule type" value="Genomic_DNA"/>
</dbReference>
<dbReference type="InterPro" id="IPR018062">
    <property type="entry name" value="HTH_AraC-typ_CS"/>
</dbReference>
<dbReference type="PANTHER" id="PTHR43280">
    <property type="entry name" value="ARAC-FAMILY TRANSCRIPTIONAL REGULATOR"/>
    <property type="match status" value="1"/>
</dbReference>
<feature type="transmembrane region" description="Helical" evidence="4">
    <location>
        <begin position="165"/>
        <end position="186"/>
    </location>
</feature>
<sequence>MENKIEFIRIIGEIVVFIMILLSVFLFTVKTKNKLSNRLFGIYLLVIAFDLIGLFTNKTVDYPNIHILKVSSSLLQLPLFYLYVLAACYSNFKLKKTHIIHGLLFLLFAFIFKITAFSDQSVLFYEVIGELQFLTYIIAVFLVLKKYKTLYLENYSNANYAIYKWIFQITVFACIAHSFVLIRWYLSNSIYQQYILDINTLISVCVLLITIFFVLKALYQPDLFTGVNMHLKPVKSIIEKNTSKTIIQKSTSENQYLKKLTSFMDIEKPYLDFELTLQKLASQLNISEKELSILINHHLGKHFFDFINEYRINEAKIILKDPDKEDITILEILYQVGFNSKSSFYTAFKKTANQTPTQYRKEALSLKSK</sequence>
<keyword evidence="4" id="KW-0812">Transmembrane</keyword>
<dbReference type="SMART" id="SM00342">
    <property type="entry name" value="HTH_ARAC"/>
    <property type="match status" value="1"/>
</dbReference>
<evidence type="ECO:0000256" key="1">
    <source>
        <dbReference type="ARBA" id="ARBA00023015"/>
    </source>
</evidence>
<evidence type="ECO:0000259" key="5">
    <source>
        <dbReference type="PROSITE" id="PS01124"/>
    </source>
</evidence>
<feature type="transmembrane region" description="Helical" evidence="4">
    <location>
        <begin position="99"/>
        <end position="117"/>
    </location>
</feature>
<proteinExistence type="predicted"/>
<comment type="caution">
    <text evidence="6">The sequence shown here is derived from an EMBL/GenBank/DDBJ whole genome shotgun (WGS) entry which is preliminary data.</text>
</comment>
<dbReference type="Gene3D" id="1.10.10.60">
    <property type="entry name" value="Homeodomain-like"/>
    <property type="match status" value="2"/>
</dbReference>
<protein>
    <submittedName>
        <fullName evidence="6">Helix-turn-helix transcriptional regulator</fullName>
    </submittedName>
</protein>
<dbReference type="RefSeq" id="WP_188245405.1">
    <property type="nucleotide sequence ID" value="NZ_JABTCF010000017.1"/>
</dbReference>
<reference evidence="6" key="1">
    <citation type="submission" date="2020-05" db="EMBL/GenBank/DDBJ databases">
        <title>The draft genome sequence of Maribacter sp. ANRC-HE7.</title>
        <authorList>
            <person name="Mu L."/>
        </authorList>
    </citation>
    <scope>NUCLEOTIDE SEQUENCE</scope>
    <source>
        <strain evidence="6">ANRC-HE7</strain>
    </source>
</reference>
<keyword evidence="7" id="KW-1185">Reference proteome</keyword>
<keyword evidence="1" id="KW-0805">Transcription regulation</keyword>
<name>A0ABR7VA09_9FLAO</name>
<evidence type="ECO:0000256" key="4">
    <source>
        <dbReference type="SAM" id="Phobius"/>
    </source>
</evidence>
<evidence type="ECO:0000313" key="7">
    <source>
        <dbReference type="Proteomes" id="UP001166021"/>
    </source>
</evidence>
<keyword evidence="4" id="KW-1133">Transmembrane helix</keyword>
<dbReference type="InterPro" id="IPR009057">
    <property type="entry name" value="Homeodomain-like_sf"/>
</dbReference>
<feature type="transmembrane region" description="Helical" evidence="4">
    <location>
        <begin position="198"/>
        <end position="219"/>
    </location>
</feature>
<dbReference type="Pfam" id="PF12833">
    <property type="entry name" value="HTH_18"/>
    <property type="match status" value="1"/>
</dbReference>
<dbReference type="PANTHER" id="PTHR43280:SF29">
    <property type="entry name" value="ARAC-FAMILY TRANSCRIPTIONAL REGULATOR"/>
    <property type="match status" value="1"/>
</dbReference>
<evidence type="ECO:0000256" key="3">
    <source>
        <dbReference type="ARBA" id="ARBA00023163"/>
    </source>
</evidence>
<dbReference type="PRINTS" id="PR00032">
    <property type="entry name" value="HTHARAC"/>
</dbReference>
<accession>A0ABR7VA09</accession>
<dbReference type="PROSITE" id="PS01124">
    <property type="entry name" value="HTH_ARAC_FAMILY_2"/>
    <property type="match status" value="1"/>
</dbReference>
<dbReference type="PROSITE" id="PS00041">
    <property type="entry name" value="HTH_ARAC_FAMILY_1"/>
    <property type="match status" value="1"/>
</dbReference>
<keyword evidence="3" id="KW-0804">Transcription</keyword>
<dbReference type="InterPro" id="IPR020449">
    <property type="entry name" value="Tscrpt_reg_AraC-type_HTH"/>
</dbReference>
<gene>
    <name evidence="6" type="ORF">HPE56_19415</name>
</gene>
<feature type="transmembrane region" description="Helical" evidence="4">
    <location>
        <begin position="39"/>
        <end position="55"/>
    </location>
</feature>
<feature type="transmembrane region" description="Helical" evidence="4">
    <location>
        <begin position="6"/>
        <end position="27"/>
    </location>
</feature>
<dbReference type="SUPFAM" id="SSF46689">
    <property type="entry name" value="Homeodomain-like"/>
    <property type="match status" value="1"/>
</dbReference>
<dbReference type="Proteomes" id="UP001166021">
    <property type="component" value="Unassembled WGS sequence"/>
</dbReference>
<feature type="transmembrane region" description="Helical" evidence="4">
    <location>
        <begin position="123"/>
        <end position="144"/>
    </location>
</feature>